<accession>A0A5R9BZJ1</accession>
<gene>
    <name evidence="9" type="ORF">FEZ51_00530</name>
</gene>
<evidence type="ECO:0000256" key="7">
    <source>
        <dbReference type="SAM" id="Phobius"/>
    </source>
</evidence>
<evidence type="ECO:0000256" key="1">
    <source>
        <dbReference type="ARBA" id="ARBA00004651"/>
    </source>
</evidence>
<feature type="transmembrane region" description="Helical" evidence="7">
    <location>
        <begin position="289"/>
        <end position="309"/>
    </location>
</feature>
<evidence type="ECO:0000313" key="10">
    <source>
        <dbReference type="Proteomes" id="UP000305541"/>
    </source>
</evidence>
<feature type="transmembrane region" description="Helical" evidence="7">
    <location>
        <begin position="140"/>
        <end position="162"/>
    </location>
</feature>
<comment type="subcellular location">
    <subcellularLocation>
        <location evidence="1">Cell membrane</location>
        <topology evidence="1">Multi-pass membrane protein</topology>
    </subcellularLocation>
</comment>
<feature type="transmembrane region" description="Helical" evidence="7">
    <location>
        <begin position="224"/>
        <end position="250"/>
    </location>
</feature>
<comment type="caution">
    <text evidence="9">The sequence shown here is derived from an EMBL/GenBank/DDBJ whole genome shotgun (WGS) entry which is preliminary data.</text>
</comment>
<dbReference type="RefSeq" id="WP_138473585.1">
    <property type="nucleotide sequence ID" value="NZ_VBTH01000001.1"/>
</dbReference>
<keyword evidence="2" id="KW-0813">Transport</keyword>
<evidence type="ECO:0000313" key="9">
    <source>
        <dbReference type="EMBL" id="TLQ05700.1"/>
    </source>
</evidence>
<dbReference type="Proteomes" id="UP000305541">
    <property type="component" value="Unassembled WGS sequence"/>
</dbReference>
<feature type="transmembrane region" description="Helical" evidence="7">
    <location>
        <begin position="100"/>
        <end position="119"/>
    </location>
</feature>
<feature type="domain" description="Major facilitator superfamily (MFS) profile" evidence="8">
    <location>
        <begin position="9"/>
        <end position="404"/>
    </location>
</feature>
<dbReference type="GO" id="GO:0005886">
    <property type="term" value="C:plasma membrane"/>
    <property type="evidence" value="ECO:0007669"/>
    <property type="project" value="UniProtKB-SubCell"/>
</dbReference>
<keyword evidence="3" id="KW-1003">Cell membrane</keyword>
<dbReference type="Gene3D" id="1.20.1250.20">
    <property type="entry name" value="MFS general substrate transporter like domains"/>
    <property type="match status" value="1"/>
</dbReference>
<dbReference type="InterPro" id="IPR011701">
    <property type="entry name" value="MFS"/>
</dbReference>
<reference evidence="9 10" key="1">
    <citation type="submission" date="2019-05" db="EMBL/GenBank/DDBJ databases">
        <title>The metagenome of a microbial culture collection derived from dairy environment covers the genomic content of the human microbiome.</title>
        <authorList>
            <person name="Roder T."/>
            <person name="Wuthrich D."/>
            <person name="Sattari Z."/>
            <person name="Von Ah U."/>
            <person name="Bar C."/>
            <person name="Ronchi F."/>
            <person name="Macpherson A.J."/>
            <person name="Ganal-Vonarburg S.C."/>
            <person name="Bruggmann R."/>
            <person name="Vergeres G."/>
        </authorList>
    </citation>
    <scope>NUCLEOTIDE SEQUENCE [LARGE SCALE GENOMIC DNA]</scope>
    <source>
        <strain evidence="9 10">FAM 18815</strain>
    </source>
</reference>
<dbReference type="GO" id="GO:0022857">
    <property type="term" value="F:transmembrane transporter activity"/>
    <property type="evidence" value="ECO:0007669"/>
    <property type="project" value="InterPro"/>
</dbReference>
<evidence type="ECO:0000256" key="4">
    <source>
        <dbReference type="ARBA" id="ARBA00022692"/>
    </source>
</evidence>
<dbReference type="PROSITE" id="PS50850">
    <property type="entry name" value="MFS"/>
    <property type="match status" value="1"/>
</dbReference>
<evidence type="ECO:0000256" key="3">
    <source>
        <dbReference type="ARBA" id="ARBA00022475"/>
    </source>
</evidence>
<organism evidence="9 10">
    <name type="scientific">Pediococcus stilesii</name>
    <dbReference type="NCBI Taxonomy" id="331679"/>
    <lineage>
        <taxon>Bacteria</taxon>
        <taxon>Bacillati</taxon>
        <taxon>Bacillota</taxon>
        <taxon>Bacilli</taxon>
        <taxon>Lactobacillales</taxon>
        <taxon>Lactobacillaceae</taxon>
        <taxon>Pediococcus</taxon>
    </lineage>
</organism>
<dbReference type="InterPro" id="IPR020846">
    <property type="entry name" value="MFS_dom"/>
</dbReference>
<dbReference type="PANTHER" id="PTHR23513:SF6">
    <property type="entry name" value="MAJOR FACILITATOR SUPERFAMILY ASSOCIATED DOMAIN-CONTAINING PROTEIN"/>
    <property type="match status" value="1"/>
</dbReference>
<feature type="transmembrane region" description="Helical" evidence="7">
    <location>
        <begin position="315"/>
        <end position="332"/>
    </location>
</feature>
<dbReference type="PANTHER" id="PTHR23513">
    <property type="entry name" value="INTEGRAL MEMBRANE EFFLUX PROTEIN-RELATED"/>
    <property type="match status" value="1"/>
</dbReference>
<keyword evidence="6 7" id="KW-0472">Membrane</keyword>
<dbReference type="Pfam" id="PF07690">
    <property type="entry name" value="MFS_1"/>
    <property type="match status" value="1"/>
</dbReference>
<feature type="transmembrane region" description="Helical" evidence="7">
    <location>
        <begin position="75"/>
        <end position="94"/>
    </location>
</feature>
<evidence type="ECO:0000256" key="5">
    <source>
        <dbReference type="ARBA" id="ARBA00022989"/>
    </source>
</evidence>
<sequence>MLKIIKNKTLQTIISANLFATLGVSIFNIILLTYAKSFFTSHLFVSIVSIALIIPSIFGGMTGKMADQTQQKTNWLILTKIIQVILYLFLAQIINHKTVFVFYLVVGINLISDIIGNYGGNLLTIIIQDRIEDRSRQQTMGLNSAISTLVEPLGQSVGVFVITQTHNYSLAGLINALTFLVSAICLIVGRRSILSTIRVKPKKTSNCLWPIIQKLMLQTTGMGAISYLGIVMVLNIVAVSFDAILNLLFIDLAPVLKINYAVAILTINITYVIGSVWGSVTKKTWIDRLNLFQLLLVTLMAPIIAFSLLLFYPNFYLILLSMFIVSFMSGKMDPKMFATMMPQIDPHMTGSVFGTISTIVTLGAPIGSTGIIILYNLYGGKIACLCALILSLASIIWALLAYRN</sequence>
<protein>
    <submittedName>
        <fullName evidence="9">MFS transporter</fullName>
    </submittedName>
</protein>
<name>A0A5R9BZJ1_9LACO</name>
<keyword evidence="4 7" id="KW-0812">Transmembrane</keyword>
<evidence type="ECO:0000256" key="2">
    <source>
        <dbReference type="ARBA" id="ARBA00022448"/>
    </source>
</evidence>
<feature type="transmembrane region" description="Helical" evidence="7">
    <location>
        <begin position="380"/>
        <end position="402"/>
    </location>
</feature>
<proteinExistence type="predicted"/>
<feature type="transmembrane region" description="Helical" evidence="7">
    <location>
        <begin position="256"/>
        <end position="277"/>
    </location>
</feature>
<evidence type="ECO:0000256" key="6">
    <source>
        <dbReference type="ARBA" id="ARBA00023136"/>
    </source>
</evidence>
<dbReference type="EMBL" id="VBTH01000001">
    <property type="protein sequence ID" value="TLQ05700.1"/>
    <property type="molecule type" value="Genomic_DNA"/>
</dbReference>
<dbReference type="InterPro" id="IPR036259">
    <property type="entry name" value="MFS_trans_sf"/>
</dbReference>
<feature type="transmembrane region" description="Helical" evidence="7">
    <location>
        <begin position="352"/>
        <end position="374"/>
    </location>
</feature>
<feature type="transmembrane region" description="Helical" evidence="7">
    <location>
        <begin position="168"/>
        <end position="188"/>
    </location>
</feature>
<keyword evidence="5 7" id="KW-1133">Transmembrane helix</keyword>
<dbReference type="AlphaFoldDB" id="A0A5R9BZJ1"/>
<evidence type="ECO:0000259" key="8">
    <source>
        <dbReference type="PROSITE" id="PS50850"/>
    </source>
</evidence>
<dbReference type="OrthoDB" id="2293709at2"/>
<feature type="transmembrane region" description="Helical" evidence="7">
    <location>
        <begin position="12"/>
        <end position="35"/>
    </location>
</feature>
<dbReference type="SUPFAM" id="SSF103473">
    <property type="entry name" value="MFS general substrate transporter"/>
    <property type="match status" value="1"/>
</dbReference>
<feature type="transmembrane region" description="Helical" evidence="7">
    <location>
        <begin position="41"/>
        <end position="63"/>
    </location>
</feature>